<dbReference type="EMBL" id="JAINUF010000001">
    <property type="protein sequence ID" value="KAJ8381199.1"/>
    <property type="molecule type" value="Genomic_DNA"/>
</dbReference>
<dbReference type="GO" id="GO:0019228">
    <property type="term" value="P:neuronal action potential"/>
    <property type="evidence" value="ECO:0007669"/>
    <property type="project" value="TreeGrafter"/>
</dbReference>
<reference evidence="1" key="1">
    <citation type="journal article" date="2023" name="Science">
        <title>Genome structures resolve the early diversification of teleost fishes.</title>
        <authorList>
            <person name="Parey E."/>
            <person name="Louis A."/>
            <person name="Montfort J."/>
            <person name="Bouchez O."/>
            <person name="Roques C."/>
            <person name="Iampietro C."/>
            <person name="Lluch J."/>
            <person name="Castinel A."/>
            <person name="Donnadieu C."/>
            <person name="Desvignes T."/>
            <person name="Floi Bucao C."/>
            <person name="Jouanno E."/>
            <person name="Wen M."/>
            <person name="Mejri S."/>
            <person name="Dirks R."/>
            <person name="Jansen H."/>
            <person name="Henkel C."/>
            <person name="Chen W.J."/>
            <person name="Zahm M."/>
            <person name="Cabau C."/>
            <person name="Klopp C."/>
            <person name="Thompson A.W."/>
            <person name="Robinson-Rechavi M."/>
            <person name="Braasch I."/>
            <person name="Lecointre G."/>
            <person name="Bobe J."/>
            <person name="Postlethwait J.H."/>
            <person name="Berthelot C."/>
            <person name="Roest Crollius H."/>
            <person name="Guiguen Y."/>
        </authorList>
    </citation>
    <scope>NUCLEOTIDE SEQUENCE</scope>
    <source>
        <strain evidence="1">WJC10195</strain>
    </source>
</reference>
<accession>A0A9Q1GBN7</accession>
<dbReference type="PANTHER" id="PTHR10037:SF223">
    <property type="entry name" value="SODIUM CHANNEL PROTEIN TYPE 4 SUBUNIT ALPHA"/>
    <property type="match status" value="1"/>
</dbReference>
<evidence type="ECO:0000313" key="1">
    <source>
        <dbReference type="EMBL" id="KAJ8381199.1"/>
    </source>
</evidence>
<dbReference type="GO" id="GO:0086010">
    <property type="term" value="P:membrane depolarization during action potential"/>
    <property type="evidence" value="ECO:0007669"/>
    <property type="project" value="TreeGrafter"/>
</dbReference>
<dbReference type="GO" id="GO:0005248">
    <property type="term" value="F:voltage-gated sodium channel activity"/>
    <property type="evidence" value="ECO:0007669"/>
    <property type="project" value="TreeGrafter"/>
</dbReference>
<sequence length="98" mass="11105">MGNLRHKCVRWPLVNDTLVNDTMGFNLTTNSTFDFNEYINNEENFYYNGGLDPLLCGNSSDAGKCPEGYMCKKAGRNPNYGYTSYDSFGWPFWLSSAS</sequence>
<dbReference type="InterPro" id="IPR043203">
    <property type="entry name" value="VGCC_Ca_Na"/>
</dbReference>
<protein>
    <submittedName>
        <fullName evidence="1">Uncharacterized protein</fullName>
    </submittedName>
</protein>
<dbReference type="PANTHER" id="PTHR10037">
    <property type="entry name" value="VOLTAGE-GATED CATION CHANNEL CALCIUM AND SODIUM"/>
    <property type="match status" value="1"/>
</dbReference>
<name>A0A9Q1GBN7_SYNKA</name>
<dbReference type="Proteomes" id="UP001152622">
    <property type="component" value="Chromosome 1"/>
</dbReference>
<proteinExistence type="predicted"/>
<keyword evidence="2" id="KW-1185">Reference proteome</keyword>
<gene>
    <name evidence="1" type="ORF">SKAU_G00019770</name>
</gene>
<evidence type="ECO:0000313" key="2">
    <source>
        <dbReference type="Proteomes" id="UP001152622"/>
    </source>
</evidence>
<dbReference type="OrthoDB" id="2984333at2759"/>
<dbReference type="GO" id="GO:0001518">
    <property type="term" value="C:voltage-gated sodium channel complex"/>
    <property type="evidence" value="ECO:0007669"/>
    <property type="project" value="TreeGrafter"/>
</dbReference>
<comment type="caution">
    <text evidence="1">The sequence shown here is derived from an EMBL/GenBank/DDBJ whole genome shotgun (WGS) entry which is preliminary data.</text>
</comment>
<dbReference type="AlphaFoldDB" id="A0A9Q1GBN7"/>
<organism evidence="1 2">
    <name type="scientific">Synaphobranchus kaupii</name>
    <name type="common">Kaup's arrowtooth eel</name>
    <dbReference type="NCBI Taxonomy" id="118154"/>
    <lineage>
        <taxon>Eukaryota</taxon>
        <taxon>Metazoa</taxon>
        <taxon>Chordata</taxon>
        <taxon>Craniata</taxon>
        <taxon>Vertebrata</taxon>
        <taxon>Euteleostomi</taxon>
        <taxon>Actinopterygii</taxon>
        <taxon>Neopterygii</taxon>
        <taxon>Teleostei</taxon>
        <taxon>Anguilliformes</taxon>
        <taxon>Synaphobranchidae</taxon>
        <taxon>Synaphobranchus</taxon>
    </lineage>
</organism>